<dbReference type="SUPFAM" id="SSF54211">
    <property type="entry name" value="Ribosomal protein S5 domain 2-like"/>
    <property type="match status" value="1"/>
</dbReference>
<comment type="caution">
    <text evidence="6">The sequence shown here is derived from an EMBL/GenBank/DDBJ whole genome shotgun (WGS) entry which is preliminary data.</text>
</comment>
<evidence type="ECO:0000256" key="3">
    <source>
        <dbReference type="ARBA" id="ARBA00022917"/>
    </source>
</evidence>
<dbReference type="Gene3D" id="3.30.70.870">
    <property type="entry name" value="Elongation Factor G (Translational Gtpase), domain 3"/>
    <property type="match status" value="1"/>
</dbReference>
<keyword evidence="4" id="KW-0342">GTP-binding</keyword>
<dbReference type="Proteomes" id="UP001185092">
    <property type="component" value="Unassembled WGS sequence"/>
</dbReference>
<dbReference type="GO" id="GO:0005525">
    <property type="term" value="F:GTP binding"/>
    <property type="evidence" value="ECO:0007669"/>
    <property type="project" value="UniProtKB-KW"/>
</dbReference>
<dbReference type="InterPro" id="IPR005517">
    <property type="entry name" value="Transl_elong_EFG/EF2_IV"/>
</dbReference>
<organism evidence="6 7">
    <name type="scientific">Aureibacter tunicatorum</name>
    <dbReference type="NCBI Taxonomy" id="866807"/>
    <lineage>
        <taxon>Bacteria</taxon>
        <taxon>Pseudomonadati</taxon>
        <taxon>Bacteroidota</taxon>
        <taxon>Cytophagia</taxon>
        <taxon>Cytophagales</taxon>
        <taxon>Persicobacteraceae</taxon>
        <taxon>Aureibacter</taxon>
    </lineage>
</organism>
<keyword evidence="3" id="KW-0648">Protein biosynthesis</keyword>
<dbReference type="RefSeq" id="WP_309939120.1">
    <property type="nucleotide sequence ID" value="NZ_AP025305.1"/>
</dbReference>
<gene>
    <name evidence="6" type="ORF">HNQ88_002493</name>
</gene>
<dbReference type="GO" id="GO:0006412">
    <property type="term" value="P:translation"/>
    <property type="evidence" value="ECO:0007669"/>
    <property type="project" value="UniProtKB-KW"/>
</dbReference>
<dbReference type="InterPro" id="IPR031157">
    <property type="entry name" value="G_TR_CS"/>
</dbReference>
<dbReference type="Gene3D" id="3.30.230.10">
    <property type="match status" value="1"/>
</dbReference>
<dbReference type="Pfam" id="PF03764">
    <property type="entry name" value="EFG_IV"/>
    <property type="match status" value="1"/>
</dbReference>
<dbReference type="PANTHER" id="PTHR43261">
    <property type="entry name" value="TRANSLATION ELONGATION FACTOR G-RELATED"/>
    <property type="match status" value="1"/>
</dbReference>
<dbReference type="GO" id="GO:0032790">
    <property type="term" value="P:ribosome disassembly"/>
    <property type="evidence" value="ECO:0007669"/>
    <property type="project" value="TreeGrafter"/>
</dbReference>
<dbReference type="GO" id="GO:0003924">
    <property type="term" value="F:GTPase activity"/>
    <property type="evidence" value="ECO:0007669"/>
    <property type="project" value="InterPro"/>
</dbReference>
<dbReference type="Pfam" id="PF22042">
    <property type="entry name" value="EF-G_D2"/>
    <property type="match status" value="1"/>
</dbReference>
<dbReference type="Pfam" id="PF00009">
    <property type="entry name" value="GTP_EFTU"/>
    <property type="match status" value="1"/>
</dbReference>
<dbReference type="Gene3D" id="2.40.30.10">
    <property type="entry name" value="Translation factors"/>
    <property type="match status" value="1"/>
</dbReference>
<dbReference type="SMART" id="SM00889">
    <property type="entry name" value="EFG_IV"/>
    <property type="match status" value="1"/>
</dbReference>
<dbReference type="InterPro" id="IPR014721">
    <property type="entry name" value="Ribsml_uS5_D2-typ_fold_subgr"/>
</dbReference>
<dbReference type="SUPFAM" id="SSF54980">
    <property type="entry name" value="EF-G C-terminal domain-like"/>
    <property type="match status" value="2"/>
</dbReference>
<keyword evidence="2" id="KW-0547">Nucleotide-binding</keyword>
<dbReference type="InterPro" id="IPR020568">
    <property type="entry name" value="Ribosomal_Su5_D2-typ_SF"/>
</dbReference>
<sequence length="647" mass="72893">MSIRNIGIMAHADAGKTTMCEHFLLHSGLLKEAGSVDKGSAFTDNDAIEREKGISIRLSSFSFELNNCIYNVIDTPGHVDFSSEVEYALKAVDGIILLVSAVEGVQSQTISILKTIERLKIPFMIFINKVDRAGADTERVLDELRKETKKELLVCVQNSEEGLYDYLNHDELDEQFIEQLFVHDEELLEKYLEGGNIHKEEVADLLKSLVENCELAPVLMGSAKNNEGISELLEYINCFFPEPDQSHQELSAVVYKIEEDANMGLSAHIRVLSGTLKNKQNVKVVGLDEDVKTTRIQRSANLKYEIVEELSAGEIGVITGISELKNGDIIGTSSYLELNSQMEAPLMTVDVKAVADSDYSKLSKALIQLNLENPRLNFMWHKDEREFHIDVMGDMQMEIIEKTLRNRFSLEASCGRPQIRYMETVASSAQGYVCYWMPKPCWAIITFLIEPTERGAGVQYKSEVPVSELQRKYQNEVEKTVPVALKQGLKGWPVTDVKVTMIAAEEHQVHTRPSDFVIATPMGIMDGLVNAGTEYLEPIMAFKVVAEESLLGEIVNDVVKMRGEVDSPYFDQNQFYLEGRMPLKTALEYPAIFNSRTSGKGRFHTEFTGYQKCEDEYGNFREYKGINPLDTAKYILKARKAITESFK</sequence>
<evidence type="ECO:0000313" key="7">
    <source>
        <dbReference type="Proteomes" id="UP001185092"/>
    </source>
</evidence>
<dbReference type="InterPro" id="IPR041095">
    <property type="entry name" value="EFG_II"/>
</dbReference>
<proteinExistence type="predicted"/>
<name>A0AAE4BS71_9BACT</name>
<dbReference type="SMART" id="SM00838">
    <property type="entry name" value="EFG_C"/>
    <property type="match status" value="1"/>
</dbReference>
<dbReference type="EMBL" id="JAVDQD010000002">
    <property type="protein sequence ID" value="MDR6239456.1"/>
    <property type="molecule type" value="Genomic_DNA"/>
</dbReference>
<accession>A0AAE4BS71</accession>
<dbReference type="PROSITE" id="PS51722">
    <property type="entry name" value="G_TR_2"/>
    <property type="match status" value="1"/>
</dbReference>
<dbReference type="PROSITE" id="PS00301">
    <property type="entry name" value="G_TR_1"/>
    <property type="match status" value="1"/>
</dbReference>
<dbReference type="Pfam" id="PF14492">
    <property type="entry name" value="EFG_III"/>
    <property type="match status" value="1"/>
</dbReference>
<dbReference type="Pfam" id="PF00679">
    <property type="entry name" value="EFG_C"/>
    <property type="match status" value="1"/>
</dbReference>
<evidence type="ECO:0000256" key="1">
    <source>
        <dbReference type="ARBA" id="ARBA00013902"/>
    </source>
</evidence>
<dbReference type="InterPro" id="IPR053905">
    <property type="entry name" value="EF-G-like_DII"/>
</dbReference>
<dbReference type="SUPFAM" id="SSF52540">
    <property type="entry name" value="P-loop containing nucleoside triphosphate hydrolases"/>
    <property type="match status" value="1"/>
</dbReference>
<dbReference type="Gene3D" id="3.30.70.240">
    <property type="match status" value="1"/>
</dbReference>
<protein>
    <recommendedName>
        <fullName evidence="1">Tetracycline resistance protein TetQ</fullName>
    </recommendedName>
</protein>
<dbReference type="InterPro" id="IPR027417">
    <property type="entry name" value="P-loop_NTPase"/>
</dbReference>
<dbReference type="PANTHER" id="PTHR43261:SF1">
    <property type="entry name" value="RIBOSOME-RELEASING FACTOR 2, MITOCHONDRIAL"/>
    <property type="match status" value="1"/>
</dbReference>
<keyword evidence="7" id="KW-1185">Reference proteome</keyword>
<feature type="domain" description="Tr-type G" evidence="5">
    <location>
        <begin position="1"/>
        <end position="244"/>
    </location>
</feature>
<dbReference type="InterPro" id="IPR000640">
    <property type="entry name" value="EFG_V-like"/>
</dbReference>
<dbReference type="InterPro" id="IPR000795">
    <property type="entry name" value="T_Tr_GTP-bd_dom"/>
</dbReference>
<evidence type="ECO:0000259" key="5">
    <source>
        <dbReference type="PROSITE" id="PS51722"/>
    </source>
</evidence>
<dbReference type="InterPro" id="IPR005225">
    <property type="entry name" value="Small_GTP-bd"/>
</dbReference>
<dbReference type="InterPro" id="IPR009000">
    <property type="entry name" value="Transl_B-barrel_sf"/>
</dbReference>
<evidence type="ECO:0000313" key="6">
    <source>
        <dbReference type="EMBL" id="MDR6239456.1"/>
    </source>
</evidence>
<dbReference type="AlphaFoldDB" id="A0AAE4BS71"/>
<evidence type="ECO:0000256" key="4">
    <source>
        <dbReference type="ARBA" id="ARBA00023134"/>
    </source>
</evidence>
<dbReference type="SUPFAM" id="SSF50447">
    <property type="entry name" value="Translation proteins"/>
    <property type="match status" value="1"/>
</dbReference>
<dbReference type="Gene3D" id="3.40.50.300">
    <property type="entry name" value="P-loop containing nucleotide triphosphate hydrolases"/>
    <property type="match status" value="1"/>
</dbReference>
<dbReference type="PRINTS" id="PR00315">
    <property type="entry name" value="ELONGATNFCT"/>
</dbReference>
<evidence type="ECO:0000256" key="2">
    <source>
        <dbReference type="ARBA" id="ARBA00022741"/>
    </source>
</evidence>
<reference evidence="6" key="1">
    <citation type="submission" date="2023-07" db="EMBL/GenBank/DDBJ databases">
        <title>Genomic Encyclopedia of Type Strains, Phase IV (KMG-IV): sequencing the most valuable type-strain genomes for metagenomic binning, comparative biology and taxonomic classification.</title>
        <authorList>
            <person name="Goeker M."/>
        </authorList>
    </citation>
    <scope>NUCLEOTIDE SEQUENCE</scope>
    <source>
        <strain evidence="6">DSM 26174</strain>
    </source>
</reference>
<dbReference type="PRINTS" id="PR01037">
    <property type="entry name" value="TCRTETOQM"/>
</dbReference>
<dbReference type="NCBIfam" id="TIGR00231">
    <property type="entry name" value="small_GTP"/>
    <property type="match status" value="1"/>
</dbReference>
<dbReference type="InterPro" id="IPR035647">
    <property type="entry name" value="EFG_III/V"/>
</dbReference>